<dbReference type="AlphaFoldDB" id="B0D2Z9"/>
<protein>
    <submittedName>
        <fullName evidence="2">Predicted protein</fullName>
    </submittedName>
</protein>
<dbReference type="Proteomes" id="UP000001194">
    <property type="component" value="Unassembled WGS sequence"/>
</dbReference>
<feature type="region of interest" description="Disordered" evidence="1">
    <location>
        <begin position="198"/>
        <end position="223"/>
    </location>
</feature>
<sequence length="370" mass="41490">MVLDYKEVAPPTGLLCTREPSPKFSLGWCDYHSDWSLPSLKARYMRVQVFVVAQELVLRGRRLSISSCGTAKQTFSIQNSGNELKLDRIQSNIKFDVNWNRNAWVIASRAKGKDAILTRRGFKVRRLHKHFLAWFWGRGNKQTSYIVNQVCLRETSLHRVDSTCYSPGFAGASAPCDRHSGIAESLRGCLLRHSCGSFDDSPSARPASPSPTPPKGLRSAGNRHIHYGEVDTLNDEGTSSRRRPPLDKHAERFTMWLEATIVYTGRGAKTSKGKGGLLLRQGIQRASPISFADLSYLANNTSRSLLHEAASQKDLRLIELAVLGPTCVFGIAREIWRMTAGKDNHVHMFFNQFANHDTALLLIQHQLLYV</sequence>
<organism evidence="3">
    <name type="scientific">Laccaria bicolor (strain S238N-H82 / ATCC MYA-4686)</name>
    <name type="common">Bicoloured deceiver</name>
    <name type="synonym">Laccaria laccata var. bicolor</name>
    <dbReference type="NCBI Taxonomy" id="486041"/>
    <lineage>
        <taxon>Eukaryota</taxon>
        <taxon>Fungi</taxon>
        <taxon>Dikarya</taxon>
        <taxon>Basidiomycota</taxon>
        <taxon>Agaricomycotina</taxon>
        <taxon>Agaricomycetes</taxon>
        <taxon>Agaricomycetidae</taxon>
        <taxon>Agaricales</taxon>
        <taxon>Agaricineae</taxon>
        <taxon>Hydnangiaceae</taxon>
        <taxon>Laccaria</taxon>
    </lineage>
</organism>
<name>B0D2Z9_LACBS</name>
<dbReference type="GeneID" id="6074024"/>
<evidence type="ECO:0000313" key="3">
    <source>
        <dbReference type="Proteomes" id="UP000001194"/>
    </source>
</evidence>
<reference evidence="2 3" key="1">
    <citation type="journal article" date="2008" name="Nature">
        <title>The genome of Laccaria bicolor provides insights into mycorrhizal symbiosis.</title>
        <authorList>
            <person name="Martin F."/>
            <person name="Aerts A."/>
            <person name="Ahren D."/>
            <person name="Brun A."/>
            <person name="Danchin E.G.J."/>
            <person name="Duchaussoy F."/>
            <person name="Gibon J."/>
            <person name="Kohler A."/>
            <person name="Lindquist E."/>
            <person name="Pereda V."/>
            <person name="Salamov A."/>
            <person name="Shapiro H.J."/>
            <person name="Wuyts J."/>
            <person name="Blaudez D."/>
            <person name="Buee M."/>
            <person name="Brokstein P."/>
            <person name="Canbaeck B."/>
            <person name="Cohen D."/>
            <person name="Courty P.E."/>
            <person name="Coutinho P.M."/>
            <person name="Delaruelle C."/>
            <person name="Detter J.C."/>
            <person name="Deveau A."/>
            <person name="DiFazio S."/>
            <person name="Duplessis S."/>
            <person name="Fraissinet-Tachet L."/>
            <person name="Lucic E."/>
            <person name="Frey-Klett P."/>
            <person name="Fourrey C."/>
            <person name="Feussner I."/>
            <person name="Gay G."/>
            <person name="Grimwood J."/>
            <person name="Hoegger P.J."/>
            <person name="Jain P."/>
            <person name="Kilaru S."/>
            <person name="Labbe J."/>
            <person name="Lin Y.C."/>
            <person name="Legue V."/>
            <person name="Le Tacon F."/>
            <person name="Marmeisse R."/>
            <person name="Melayah D."/>
            <person name="Montanini B."/>
            <person name="Muratet M."/>
            <person name="Nehls U."/>
            <person name="Niculita-Hirzel H."/>
            <person name="Oudot-Le Secq M.P."/>
            <person name="Peter M."/>
            <person name="Quesneville H."/>
            <person name="Rajashekar B."/>
            <person name="Reich M."/>
            <person name="Rouhier N."/>
            <person name="Schmutz J."/>
            <person name="Yin T."/>
            <person name="Chalot M."/>
            <person name="Henrissat B."/>
            <person name="Kuees U."/>
            <person name="Lucas S."/>
            <person name="Van de Peer Y."/>
            <person name="Podila G.K."/>
            <person name="Polle A."/>
            <person name="Pukkila P.J."/>
            <person name="Richardson P.M."/>
            <person name="Rouze P."/>
            <person name="Sanders I.R."/>
            <person name="Stajich J.E."/>
            <person name="Tunlid A."/>
            <person name="Tuskan G."/>
            <person name="Grigoriev I.V."/>
        </authorList>
    </citation>
    <scope>NUCLEOTIDE SEQUENCE [LARGE SCALE GENOMIC DNA]</scope>
    <source>
        <strain evidence="3">S238N-H82 / ATCC MYA-4686</strain>
    </source>
</reference>
<dbReference type="STRING" id="486041.B0D2Z9"/>
<feature type="region of interest" description="Disordered" evidence="1">
    <location>
        <begin position="228"/>
        <end position="247"/>
    </location>
</feature>
<dbReference type="KEGG" id="lbc:LACBIDRAFT_324771"/>
<evidence type="ECO:0000313" key="2">
    <source>
        <dbReference type="EMBL" id="EDR11185.1"/>
    </source>
</evidence>
<dbReference type="OrthoDB" id="1854502at2759"/>
<evidence type="ECO:0000256" key="1">
    <source>
        <dbReference type="SAM" id="MobiDB-lite"/>
    </source>
</evidence>
<dbReference type="EMBL" id="DS547096">
    <property type="protein sequence ID" value="EDR11185.1"/>
    <property type="molecule type" value="Genomic_DNA"/>
</dbReference>
<proteinExistence type="predicted"/>
<dbReference type="HOGENOM" id="CLU_748156_0_0_1"/>
<accession>B0D2Z9</accession>
<dbReference type="RefSeq" id="XP_001878486.1">
    <property type="nucleotide sequence ID" value="XM_001878451.1"/>
</dbReference>
<dbReference type="InParanoid" id="B0D2Z9"/>
<keyword evidence="3" id="KW-1185">Reference proteome</keyword>
<gene>
    <name evidence="2" type="ORF">LACBIDRAFT_324771</name>
</gene>